<dbReference type="OrthoDB" id="1148297at2759"/>
<dbReference type="STRING" id="2094558.A0A314XL90"/>
<dbReference type="Proteomes" id="UP000250321">
    <property type="component" value="Unassembled WGS sequence"/>
</dbReference>
<keyword evidence="1" id="KW-0732">Signal</keyword>
<sequence>MFLFAIPCCILLTGTDDYPAKLGSGSTSSTRRFGKRTPGFLGRIRPLPKSGKAIALQRANAYKSQHPFSVIVAMKPSYITGFLLEKLISLQAEMLQLFKELMLSNPNTHFSRLLCVPVISITVICIKPLFDVVFYHTRDSTTAN</sequence>
<comment type="caution">
    <text evidence="2">The sequence shown here is derived from an EMBL/GenBank/DDBJ whole genome shotgun (WGS) entry which is preliminary data.</text>
</comment>
<reference evidence="2 3" key="1">
    <citation type="submission" date="2018-02" db="EMBL/GenBank/DDBJ databases">
        <title>Draft genome of wild Prunus yedoensis var. nudiflora.</title>
        <authorList>
            <person name="Baek S."/>
            <person name="Kim J.-H."/>
            <person name="Choi K."/>
            <person name="Kim G.-B."/>
            <person name="Cho A."/>
            <person name="Jang H."/>
            <person name="Shin C.-H."/>
            <person name="Yu H.-J."/>
            <person name="Mun J.-H."/>
        </authorList>
    </citation>
    <scope>NUCLEOTIDE SEQUENCE [LARGE SCALE GENOMIC DNA]</scope>
    <source>
        <strain evidence="3">cv. Jeju island</strain>
        <tissue evidence="2">Leaf</tissue>
    </source>
</reference>
<gene>
    <name evidence="2" type="ORF">Pyn_24899</name>
</gene>
<proteinExistence type="predicted"/>
<organism evidence="2 3">
    <name type="scientific">Prunus yedoensis var. nudiflora</name>
    <dbReference type="NCBI Taxonomy" id="2094558"/>
    <lineage>
        <taxon>Eukaryota</taxon>
        <taxon>Viridiplantae</taxon>
        <taxon>Streptophyta</taxon>
        <taxon>Embryophyta</taxon>
        <taxon>Tracheophyta</taxon>
        <taxon>Spermatophyta</taxon>
        <taxon>Magnoliopsida</taxon>
        <taxon>eudicotyledons</taxon>
        <taxon>Gunneridae</taxon>
        <taxon>Pentapetalae</taxon>
        <taxon>rosids</taxon>
        <taxon>fabids</taxon>
        <taxon>Rosales</taxon>
        <taxon>Rosaceae</taxon>
        <taxon>Amygdaloideae</taxon>
        <taxon>Amygdaleae</taxon>
        <taxon>Prunus</taxon>
    </lineage>
</organism>
<evidence type="ECO:0000313" key="2">
    <source>
        <dbReference type="EMBL" id="PQP92480.1"/>
    </source>
</evidence>
<dbReference type="AlphaFoldDB" id="A0A314XL90"/>
<evidence type="ECO:0000256" key="1">
    <source>
        <dbReference type="SAM" id="SignalP"/>
    </source>
</evidence>
<keyword evidence="3" id="KW-1185">Reference proteome</keyword>
<dbReference type="EMBL" id="PJQY01002565">
    <property type="protein sequence ID" value="PQP92480.1"/>
    <property type="molecule type" value="Genomic_DNA"/>
</dbReference>
<feature type="signal peptide" evidence="1">
    <location>
        <begin position="1"/>
        <end position="15"/>
    </location>
</feature>
<protein>
    <submittedName>
        <fullName evidence="2">B3 domain-containing transcription factor VRN1</fullName>
    </submittedName>
</protein>
<feature type="chain" id="PRO_5016272036" evidence="1">
    <location>
        <begin position="16"/>
        <end position="144"/>
    </location>
</feature>
<accession>A0A314XL90</accession>
<evidence type="ECO:0000313" key="3">
    <source>
        <dbReference type="Proteomes" id="UP000250321"/>
    </source>
</evidence>
<name>A0A314XL90_PRUYE</name>